<dbReference type="SMART" id="SM00448">
    <property type="entry name" value="REC"/>
    <property type="match status" value="1"/>
</dbReference>
<dbReference type="EMBL" id="FQTU01000021">
    <property type="protein sequence ID" value="SHF22928.1"/>
    <property type="molecule type" value="Genomic_DNA"/>
</dbReference>
<dbReference type="STRING" id="1120975.SAMN02746064_02174"/>
<feature type="domain" description="Response regulatory" evidence="9">
    <location>
        <begin position="2"/>
        <end position="118"/>
    </location>
</feature>
<dbReference type="RefSeq" id="WP_073272069.1">
    <property type="nucleotide sequence ID" value="NZ_FQTU01000021.1"/>
</dbReference>
<dbReference type="PRINTS" id="PR00038">
    <property type="entry name" value="HTHLUXR"/>
</dbReference>
<dbReference type="GO" id="GO:0003677">
    <property type="term" value="F:DNA binding"/>
    <property type="evidence" value="ECO:0007669"/>
    <property type="project" value="UniProtKB-KW"/>
</dbReference>
<keyword evidence="5" id="KW-0804">Transcription</keyword>
<dbReference type="InterPro" id="IPR039420">
    <property type="entry name" value="WalR-like"/>
</dbReference>
<organism evidence="10 11">
    <name type="scientific">Alkalibacter saccharofermentans DSM 14828</name>
    <dbReference type="NCBI Taxonomy" id="1120975"/>
    <lineage>
        <taxon>Bacteria</taxon>
        <taxon>Bacillati</taxon>
        <taxon>Bacillota</taxon>
        <taxon>Clostridia</taxon>
        <taxon>Eubacteriales</taxon>
        <taxon>Eubacteriaceae</taxon>
        <taxon>Alkalibacter</taxon>
    </lineage>
</organism>
<dbReference type="Pfam" id="PF00072">
    <property type="entry name" value="Response_reg"/>
    <property type="match status" value="1"/>
</dbReference>
<name>A0A1M4ZY24_9FIRM</name>
<gene>
    <name evidence="10" type="ORF">SAMN02746064_02174</name>
</gene>
<evidence type="ECO:0000259" key="9">
    <source>
        <dbReference type="PROSITE" id="PS50110"/>
    </source>
</evidence>
<dbReference type="Proteomes" id="UP000184251">
    <property type="component" value="Unassembled WGS sequence"/>
</dbReference>
<dbReference type="AlphaFoldDB" id="A0A1M4ZY24"/>
<sequence>MNIIIVDDDKLVSSSLKTIIESNENFNVLATADCGEDAIALYDIHHPDILLMDIRMGEMSGLEAAEKILKAYPKAKILFLTTFADDEYIIKALKIGAKGYLLKQHYNSIIPALSSVYSGQNVFGEEITSKLPSVMSNNHKKCNYSDHGILDKEYEIITLVSKGLSNKEIAKELFLSEGTVRNYISIILEKLKLRDRTQLAIFYFNHLA</sequence>
<evidence type="ECO:0000256" key="4">
    <source>
        <dbReference type="ARBA" id="ARBA00023125"/>
    </source>
</evidence>
<dbReference type="InterPro" id="IPR058245">
    <property type="entry name" value="NreC/VraR/RcsB-like_REC"/>
</dbReference>
<protein>
    <recommendedName>
        <fullName evidence="1">Stage 0 sporulation protein A homolog</fullName>
    </recommendedName>
</protein>
<dbReference type="InterPro" id="IPR000792">
    <property type="entry name" value="Tscrpt_reg_LuxR_C"/>
</dbReference>
<dbReference type="PANTHER" id="PTHR43214">
    <property type="entry name" value="TWO-COMPONENT RESPONSE REGULATOR"/>
    <property type="match status" value="1"/>
</dbReference>
<dbReference type="PROSITE" id="PS50110">
    <property type="entry name" value="RESPONSE_REGULATORY"/>
    <property type="match status" value="1"/>
</dbReference>
<dbReference type="PROSITE" id="PS50043">
    <property type="entry name" value="HTH_LUXR_2"/>
    <property type="match status" value="1"/>
</dbReference>
<dbReference type="PANTHER" id="PTHR43214:SF40">
    <property type="entry name" value="TRANSCRIPTIONAL REGULATORY PROTEIN LNRK"/>
    <property type="match status" value="1"/>
</dbReference>
<dbReference type="SUPFAM" id="SSF52172">
    <property type="entry name" value="CheY-like"/>
    <property type="match status" value="1"/>
</dbReference>
<feature type="domain" description="HTH luxR-type" evidence="8">
    <location>
        <begin position="143"/>
        <end position="207"/>
    </location>
</feature>
<dbReference type="InterPro" id="IPR011006">
    <property type="entry name" value="CheY-like_superfamily"/>
</dbReference>
<keyword evidence="11" id="KW-1185">Reference proteome</keyword>
<keyword evidence="4" id="KW-0238">DNA-binding</keyword>
<dbReference type="CDD" id="cd17535">
    <property type="entry name" value="REC_NarL-like"/>
    <property type="match status" value="1"/>
</dbReference>
<evidence type="ECO:0000256" key="6">
    <source>
        <dbReference type="ARBA" id="ARBA00024867"/>
    </source>
</evidence>
<evidence type="ECO:0000256" key="5">
    <source>
        <dbReference type="ARBA" id="ARBA00023163"/>
    </source>
</evidence>
<evidence type="ECO:0000313" key="10">
    <source>
        <dbReference type="EMBL" id="SHF22928.1"/>
    </source>
</evidence>
<proteinExistence type="predicted"/>
<evidence type="ECO:0000259" key="8">
    <source>
        <dbReference type="PROSITE" id="PS50043"/>
    </source>
</evidence>
<dbReference type="GO" id="GO:0006355">
    <property type="term" value="P:regulation of DNA-templated transcription"/>
    <property type="evidence" value="ECO:0007669"/>
    <property type="project" value="InterPro"/>
</dbReference>
<keyword evidence="2 7" id="KW-0597">Phosphoprotein</keyword>
<evidence type="ECO:0000256" key="3">
    <source>
        <dbReference type="ARBA" id="ARBA00023015"/>
    </source>
</evidence>
<evidence type="ECO:0000256" key="1">
    <source>
        <dbReference type="ARBA" id="ARBA00018672"/>
    </source>
</evidence>
<dbReference type="OrthoDB" id="9779069at2"/>
<dbReference type="CDD" id="cd06170">
    <property type="entry name" value="LuxR_C_like"/>
    <property type="match status" value="1"/>
</dbReference>
<dbReference type="InterPro" id="IPR001789">
    <property type="entry name" value="Sig_transdc_resp-reg_receiver"/>
</dbReference>
<dbReference type="Pfam" id="PF00196">
    <property type="entry name" value="GerE"/>
    <property type="match status" value="1"/>
</dbReference>
<dbReference type="SUPFAM" id="SSF46894">
    <property type="entry name" value="C-terminal effector domain of the bipartite response regulators"/>
    <property type="match status" value="1"/>
</dbReference>
<evidence type="ECO:0000313" key="11">
    <source>
        <dbReference type="Proteomes" id="UP000184251"/>
    </source>
</evidence>
<evidence type="ECO:0000256" key="7">
    <source>
        <dbReference type="PROSITE-ProRule" id="PRU00169"/>
    </source>
</evidence>
<feature type="modified residue" description="4-aspartylphosphate" evidence="7">
    <location>
        <position position="53"/>
    </location>
</feature>
<accession>A0A1M4ZY24</accession>
<dbReference type="InterPro" id="IPR016032">
    <property type="entry name" value="Sig_transdc_resp-reg_C-effctor"/>
</dbReference>
<comment type="function">
    <text evidence="6">May play the central regulatory role in sporulation. It may be an element of the effector pathway responsible for the activation of sporulation genes in response to nutritional stress. Spo0A may act in concert with spo0H (a sigma factor) to control the expression of some genes that are critical to the sporulation process.</text>
</comment>
<evidence type="ECO:0000256" key="2">
    <source>
        <dbReference type="ARBA" id="ARBA00022553"/>
    </source>
</evidence>
<reference evidence="10 11" key="1">
    <citation type="submission" date="2016-11" db="EMBL/GenBank/DDBJ databases">
        <authorList>
            <person name="Jaros S."/>
            <person name="Januszkiewicz K."/>
            <person name="Wedrychowicz H."/>
        </authorList>
    </citation>
    <scope>NUCLEOTIDE SEQUENCE [LARGE SCALE GENOMIC DNA]</scope>
    <source>
        <strain evidence="10 11">DSM 14828</strain>
    </source>
</reference>
<dbReference type="Gene3D" id="3.40.50.2300">
    <property type="match status" value="1"/>
</dbReference>
<keyword evidence="3" id="KW-0805">Transcription regulation</keyword>
<dbReference type="SMART" id="SM00421">
    <property type="entry name" value="HTH_LUXR"/>
    <property type="match status" value="1"/>
</dbReference>
<dbReference type="GO" id="GO:0000160">
    <property type="term" value="P:phosphorelay signal transduction system"/>
    <property type="evidence" value="ECO:0007669"/>
    <property type="project" value="InterPro"/>
</dbReference>